<dbReference type="NCBIfam" id="TIGR01128">
    <property type="entry name" value="holA"/>
    <property type="match status" value="1"/>
</dbReference>
<evidence type="ECO:0000313" key="8">
    <source>
        <dbReference type="EMBL" id="SFS04967.1"/>
    </source>
</evidence>
<dbReference type="SUPFAM" id="SSF52540">
    <property type="entry name" value="P-loop containing nucleoside triphosphate hydrolases"/>
    <property type="match status" value="1"/>
</dbReference>
<keyword evidence="9" id="KW-1185">Reference proteome</keyword>
<evidence type="ECO:0000256" key="4">
    <source>
        <dbReference type="ARBA" id="ARBA00022705"/>
    </source>
</evidence>
<dbReference type="SUPFAM" id="SSF48019">
    <property type="entry name" value="post-AAA+ oligomerization domain-like"/>
    <property type="match status" value="1"/>
</dbReference>
<dbReference type="GO" id="GO:0003677">
    <property type="term" value="F:DNA binding"/>
    <property type="evidence" value="ECO:0007669"/>
    <property type="project" value="InterPro"/>
</dbReference>
<name>A0A1I6LN66_9SPHN</name>
<dbReference type="Gene3D" id="3.40.50.300">
    <property type="entry name" value="P-loop containing nucleotide triphosphate hydrolases"/>
    <property type="match status" value="1"/>
</dbReference>
<gene>
    <name evidence="8" type="ORF">SAMN05192580_3026</name>
</gene>
<dbReference type="OrthoDB" id="9804983at2"/>
<evidence type="ECO:0000313" key="9">
    <source>
        <dbReference type="Proteomes" id="UP000198824"/>
    </source>
</evidence>
<keyword evidence="5" id="KW-0239">DNA-directed DNA polymerase</keyword>
<dbReference type="RefSeq" id="WP_093315801.1">
    <property type="nucleotide sequence ID" value="NZ_FOZG01000002.1"/>
</dbReference>
<keyword evidence="2" id="KW-0808">Transferase</keyword>
<dbReference type="InterPro" id="IPR005790">
    <property type="entry name" value="DNA_polIII_delta"/>
</dbReference>
<dbReference type="GO" id="GO:0006261">
    <property type="term" value="P:DNA-templated DNA replication"/>
    <property type="evidence" value="ECO:0007669"/>
    <property type="project" value="TreeGrafter"/>
</dbReference>
<comment type="similarity">
    <text evidence="6">Belongs to the DNA polymerase HolA subunit family.</text>
</comment>
<dbReference type="EMBL" id="FOZG01000002">
    <property type="protein sequence ID" value="SFS04967.1"/>
    <property type="molecule type" value="Genomic_DNA"/>
</dbReference>
<dbReference type="InterPro" id="IPR027417">
    <property type="entry name" value="P-loop_NTPase"/>
</dbReference>
<keyword evidence="3" id="KW-0548">Nucleotidyltransferase</keyword>
<reference evidence="8 9" key="1">
    <citation type="submission" date="2016-10" db="EMBL/GenBank/DDBJ databases">
        <authorList>
            <person name="de Groot N.N."/>
        </authorList>
    </citation>
    <scope>NUCLEOTIDE SEQUENCE [LARGE SCALE GENOMIC DNA]</scope>
    <source>
        <strain evidence="8 9">S5-249</strain>
    </source>
</reference>
<dbReference type="PANTHER" id="PTHR34388:SF1">
    <property type="entry name" value="DNA POLYMERASE III SUBUNIT DELTA"/>
    <property type="match status" value="1"/>
</dbReference>
<sequence>MTAVKPAEARRALDAADPAVRCILVYGPDEAASRALAARLGPAVGSDAERIDLTGSALKADPARLADEAAAFSMFGGRRWIRVEPVGDEATEAVAALLEAAAAGNPVVLIAGELRKDSKLVKLVTAAPNALACINYLPDASQIDRVVADLGREAGLSIAPDVARRLATLAAGDRAVIAQEIGKYADYLDAAPDRRRELGHDALDSLAPAEAESDWDRLLHAVFAGEPARVAEELARLDETGIPLIRALQRRLLLLTELSAQVAAGNSIDTAVKSNRTIFWKTAPLVTAELRRWSPDALAAALARVTAAGRAAMQSTGPGTIAAEAAALDLARIAARRR</sequence>
<accession>A0A1I6LN66</accession>
<dbReference type="EC" id="2.7.7.7" evidence="1"/>
<protein>
    <recommendedName>
        <fullName evidence="1">DNA-directed DNA polymerase</fullName>
        <ecNumber evidence="1">2.7.7.7</ecNumber>
    </recommendedName>
</protein>
<keyword evidence="4" id="KW-0235">DNA replication</keyword>
<comment type="catalytic activity">
    <reaction evidence="7">
        <text>DNA(n) + a 2'-deoxyribonucleoside 5'-triphosphate = DNA(n+1) + diphosphate</text>
        <dbReference type="Rhea" id="RHEA:22508"/>
        <dbReference type="Rhea" id="RHEA-COMP:17339"/>
        <dbReference type="Rhea" id="RHEA-COMP:17340"/>
        <dbReference type="ChEBI" id="CHEBI:33019"/>
        <dbReference type="ChEBI" id="CHEBI:61560"/>
        <dbReference type="ChEBI" id="CHEBI:173112"/>
        <dbReference type="EC" id="2.7.7.7"/>
    </reaction>
</comment>
<organism evidence="8 9">
    <name type="scientific">Sphingomonas jatrophae</name>
    <dbReference type="NCBI Taxonomy" id="1166337"/>
    <lineage>
        <taxon>Bacteria</taxon>
        <taxon>Pseudomonadati</taxon>
        <taxon>Pseudomonadota</taxon>
        <taxon>Alphaproteobacteria</taxon>
        <taxon>Sphingomonadales</taxon>
        <taxon>Sphingomonadaceae</taxon>
        <taxon>Sphingomonas</taxon>
    </lineage>
</organism>
<proteinExistence type="inferred from homology"/>
<evidence type="ECO:0000256" key="5">
    <source>
        <dbReference type="ARBA" id="ARBA00022932"/>
    </source>
</evidence>
<dbReference type="Proteomes" id="UP000198824">
    <property type="component" value="Unassembled WGS sequence"/>
</dbReference>
<dbReference type="STRING" id="1166337.SAMN05192580_3026"/>
<dbReference type="AlphaFoldDB" id="A0A1I6LN66"/>
<evidence type="ECO:0000256" key="1">
    <source>
        <dbReference type="ARBA" id="ARBA00012417"/>
    </source>
</evidence>
<evidence type="ECO:0000256" key="2">
    <source>
        <dbReference type="ARBA" id="ARBA00022679"/>
    </source>
</evidence>
<evidence type="ECO:0000256" key="3">
    <source>
        <dbReference type="ARBA" id="ARBA00022695"/>
    </source>
</evidence>
<dbReference type="PANTHER" id="PTHR34388">
    <property type="entry name" value="DNA POLYMERASE III SUBUNIT DELTA"/>
    <property type="match status" value="1"/>
</dbReference>
<evidence type="ECO:0000256" key="7">
    <source>
        <dbReference type="ARBA" id="ARBA00049244"/>
    </source>
</evidence>
<dbReference type="GO" id="GO:0009360">
    <property type="term" value="C:DNA polymerase III complex"/>
    <property type="evidence" value="ECO:0007669"/>
    <property type="project" value="TreeGrafter"/>
</dbReference>
<dbReference type="GO" id="GO:0003887">
    <property type="term" value="F:DNA-directed DNA polymerase activity"/>
    <property type="evidence" value="ECO:0007669"/>
    <property type="project" value="UniProtKB-KW"/>
</dbReference>
<dbReference type="Gene3D" id="1.20.272.10">
    <property type="match status" value="1"/>
</dbReference>
<evidence type="ECO:0000256" key="6">
    <source>
        <dbReference type="ARBA" id="ARBA00034754"/>
    </source>
</evidence>
<dbReference type="InterPro" id="IPR008921">
    <property type="entry name" value="DNA_pol3_clamp-load_cplx_C"/>
</dbReference>